<feature type="domain" description="Calcineurin-like phosphoesterase" evidence="1">
    <location>
        <begin position="9"/>
        <end position="120"/>
    </location>
</feature>
<evidence type="ECO:0000313" key="2">
    <source>
        <dbReference type="EMBL" id="KAA3499446.1"/>
    </source>
</evidence>
<evidence type="ECO:0000259" key="1">
    <source>
        <dbReference type="Pfam" id="PF00149"/>
    </source>
</evidence>
<gene>
    <name evidence="2" type="ORF">DXM27_20125</name>
</gene>
<comment type="caution">
    <text evidence="2">The sequence shown here is derived from an EMBL/GenBank/DDBJ whole genome shotgun (WGS) entry which is preliminary data.</text>
</comment>
<reference evidence="2 3" key="1">
    <citation type="submission" date="2018-08" db="EMBL/GenBank/DDBJ databases">
        <title>Crown Gall in kiwifruit.</title>
        <authorList>
            <person name="Visnovsky S.B."/>
            <person name="Pitman A.R."/>
        </authorList>
    </citation>
    <scope>NUCLEOTIDE SEQUENCE [LARGE SCALE GENOMIC DNA]</scope>
    <source>
        <strain evidence="2 3">SBV_302_78_2</strain>
    </source>
</reference>
<dbReference type="EMBL" id="QRFF01000006">
    <property type="protein sequence ID" value="KAA3499446.1"/>
    <property type="molecule type" value="Genomic_DNA"/>
</dbReference>
<dbReference type="Proteomes" id="UP000473658">
    <property type="component" value="Unassembled WGS sequence"/>
</dbReference>
<dbReference type="InterPro" id="IPR029052">
    <property type="entry name" value="Metallo-depent_PP-like"/>
</dbReference>
<accession>A0AA88EWW1</accession>
<sequence>MLTRALPSVAVIADAHFHDTAADFGFPGIEIDGERITMRSWSDTRESTRVFNESADALHAALEEVRQRGIRHVVLLGDYTDDGQRATTETLKGILERHRDVHGTAFYALPGNHDIFGPRGRHHTKEFLTENGRCLSVSSDARRAGDKVVISDRMYCEGYPVGLGPMEAFGYFRQPDYIHWETPFGLSDLAEDRLYEVRSPDGHNVYQLMDASYLVEPEPGLWLLMIDANIFEPLDGTFETGEEAAFTDSTSGGWNALLRCKPFIIDWIADVRHRAEALGKTLLGFSHYPALDPFDGASGAEGALFGETNVVRRTPRKAVEDALRHAGLAIHFSGHLHVEGVTRRGEGENSLTNIAVPSLVAFPPAFKIVHPSRQEITVETVEMDALPINSRICRGYVQETALAGEDEDRAFAAGNYGDFLLGHKRALIRHRYFIKEWPAEVVAAIADKTVQDVIGLIGKKGASISDGLVLASELPMFELIADWYCLRQGAGLALPHIRPERLSLYRVLAERFGREADRHDGSVQSFIEIFFGALGLFLERAEGSSRDLTLQFAPQYERVAV</sequence>
<dbReference type="AlphaFoldDB" id="A0AA88EWW1"/>
<organism evidence="2 3">
    <name type="scientific">Rhizobium rhizogenes</name>
    <name type="common">Agrobacterium rhizogenes</name>
    <dbReference type="NCBI Taxonomy" id="359"/>
    <lineage>
        <taxon>Bacteria</taxon>
        <taxon>Pseudomonadati</taxon>
        <taxon>Pseudomonadota</taxon>
        <taxon>Alphaproteobacteria</taxon>
        <taxon>Hyphomicrobiales</taxon>
        <taxon>Rhizobiaceae</taxon>
        <taxon>Rhizobium/Agrobacterium group</taxon>
        <taxon>Rhizobium</taxon>
    </lineage>
</organism>
<dbReference type="SUPFAM" id="SSF56300">
    <property type="entry name" value="Metallo-dependent phosphatases"/>
    <property type="match status" value="1"/>
</dbReference>
<dbReference type="GO" id="GO:0016787">
    <property type="term" value="F:hydrolase activity"/>
    <property type="evidence" value="ECO:0007669"/>
    <property type="project" value="InterPro"/>
</dbReference>
<dbReference type="InterPro" id="IPR004843">
    <property type="entry name" value="Calcineurin-like_PHP"/>
</dbReference>
<dbReference type="Gene3D" id="3.60.21.10">
    <property type="match status" value="2"/>
</dbReference>
<evidence type="ECO:0000313" key="3">
    <source>
        <dbReference type="Proteomes" id="UP000473658"/>
    </source>
</evidence>
<dbReference type="Pfam" id="PF00149">
    <property type="entry name" value="Metallophos"/>
    <property type="match status" value="1"/>
</dbReference>
<dbReference type="RefSeq" id="WP_149900770.1">
    <property type="nucleotide sequence ID" value="NZ_QRFF01000006.1"/>
</dbReference>
<proteinExistence type="predicted"/>
<name>A0AA88EWW1_RHIRH</name>
<protein>
    <submittedName>
        <fullName evidence="2">Metallophosphoesterase</fullName>
    </submittedName>
</protein>